<feature type="transmembrane region" description="Helical" evidence="20">
    <location>
        <begin position="12"/>
        <end position="34"/>
    </location>
</feature>
<keyword evidence="8" id="KW-1003">Cell membrane</keyword>
<dbReference type="GO" id="GO:0051537">
    <property type="term" value="F:2 iron, 2 sulfur cluster binding"/>
    <property type="evidence" value="ECO:0007669"/>
    <property type="project" value="UniProtKB-KW"/>
</dbReference>
<dbReference type="PRINTS" id="PR00162">
    <property type="entry name" value="RIESKE"/>
</dbReference>
<sequence length="206" mass="22325">MSTDSVDQGKRRFLTTTATVVGGVGIGFTAVPFVKSMQPSERAQAAGAPVEVDISNLEPGQLMTVEWRGKPVWILRRTQEEIESVEALTESSTLRDPLSEEESQQPPFAQNIYRSIEPDVLVVIGICTHLGCSPTFRPEVAPPDLGPDWQGGFFCPCHGSRFDMSGRVYAGVPAPTNLIVPPYRFLAENRLLIGETPVGETPGEAA</sequence>
<dbReference type="AlphaFoldDB" id="A0A4P7BV70"/>
<evidence type="ECO:0000256" key="22">
    <source>
        <dbReference type="SAM" id="MobiDB-lite"/>
    </source>
</evidence>
<keyword evidence="10" id="KW-0001">2Fe-2S</keyword>
<evidence type="ECO:0000256" key="18">
    <source>
        <dbReference type="ARBA" id="ARBA00023157"/>
    </source>
</evidence>
<dbReference type="Gene3D" id="1.20.5.510">
    <property type="entry name" value="Single helix bin"/>
    <property type="match status" value="1"/>
</dbReference>
<evidence type="ECO:0000256" key="20">
    <source>
        <dbReference type="RuleBase" id="RU004494"/>
    </source>
</evidence>
<dbReference type="InterPro" id="IPR019470">
    <property type="entry name" value="Ubiq_cytC_Rdtase_Fe-S_su_TAT"/>
</dbReference>
<evidence type="ECO:0000256" key="2">
    <source>
        <dbReference type="ARBA" id="ARBA00004162"/>
    </source>
</evidence>
<evidence type="ECO:0000256" key="7">
    <source>
        <dbReference type="ARBA" id="ARBA00022448"/>
    </source>
</evidence>
<accession>A0A4P7BV70</accession>
<comment type="catalytic activity">
    <reaction evidence="19 20">
        <text>a quinol + 2 Fe(III)-[cytochrome c](out) = a quinone + 2 Fe(II)-[cytochrome c](out) + 2 H(+)(out)</text>
        <dbReference type="Rhea" id="RHEA:11484"/>
        <dbReference type="Rhea" id="RHEA-COMP:10350"/>
        <dbReference type="Rhea" id="RHEA-COMP:14399"/>
        <dbReference type="ChEBI" id="CHEBI:15378"/>
        <dbReference type="ChEBI" id="CHEBI:24646"/>
        <dbReference type="ChEBI" id="CHEBI:29033"/>
        <dbReference type="ChEBI" id="CHEBI:29034"/>
        <dbReference type="ChEBI" id="CHEBI:132124"/>
        <dbReference type="EC" id="7.1.1.8"/>
    </reaction>
</comment>
<feature type="domain" description="Rieske" evidence="23">
    <location>
        <begin position="95"/>
        <end position="192"/>
    </location>
</feature>
<dbReference type="SUPFAM" id="SSF50022">
    <property type="entry name" value="ISP domain"/>
    <property type="match status" value="1"/>
</dbReference>
<evidence type="ECO:0000256" key="9">
    <source>
        <dbReference type="ARBA" id="ARBA00022692"/>
    </source>
</evidence>
<keyword evidence="7 20" id="KW-0813">Transport</keyword>
<reference evidence="24 25" key="1">
    <citation type="submission" date="2019-03" db="EMBL/GenBank/DDBJ databases">
        <title>The genome sequence of Nitrosococcus wardiae strain D1FHST reveals the archetypal metabolic capacity of ammonia-oxidizing Gammaproteobacteria.</title>
        <authorList>
            <person name="Wang L."/>
            <person name="Lim C.K."/>
            <person name="Hanson T.E."/>
            <person name="Dang H."/>
            <person name="Klotz M.G."/>
        </authorList>
    </citation>
    <scope>NUCLEOTIDE SEQUENCE [LARGE SCALE GENOMIC DNA]</scope>
    <source>
        <strain evidence="24 25">D1FHS</strain>
    </source>
</reference>
<keyword evidence="14 20" id="KW-1133">Transmembrane helix</keyword>
<keyword evidence="18" id="KW-1015">Disulfide bond</keyword>
<dbReference type="GO" id="GO:0005886">
    <property type="term" value="C:plasma membrane"/>
    <property type="evidence" value="ECO:0007669"/>
    <property type="project" value="UniProtKB-SubCell"/>
</dbReference>
<comment type="subunit">
    <text evidence="4 21">The main subunits of complex b-c1 are: cytochrome b, cytochrome c1 and the Rieske protein.</text>
</comment>
<keyword evidence="11" id="KW-0479">Metal-binding</keyword>
<dbReference type="PROSITE" id="PS51318">
    <property type="entry name" value="TAT"/>
    <property type="match status" value="1"/>
</dbReference>
<name>A0A4P7BV70_9GAMM</name>
<keyword evidence="15" id="KW-0408">Iron</keyword>
<evidence type="ECO:0000256" key="11">
    <source>
        <dbReference type="ARBA" id="ARBA00022723"/>
    </source>
</evidence>
<dbReference type="EC" id="7.1.1.8" evidence="5 20"/>
<feature type="region of interest" description="Disordered" evidence="22">
    <location>
        <begin position="85"/>
        <end position="106"/>
    </location>
</feature>
<evidence type="ECO:0000259" key="23">
    <source>
        <dbReference type="PROSITE" id="PS51296"/>
    </source>
</evidence>
<evidence type="ECO:0000256" key="3">
    <source>
        <dbReference type="ARBA" id="ARBA00010651"/>
    </source>
</evidence>
<dbReference type="GO" id="GO:0008121">
    <property type="term" value="F:quinol-cytochrome-c reductase activity"/>
    <property type="evidence" value="ECO:0007669"/>
    <property type="project" value="UniProtKB-EC"/>
</dbReference>
<dbReference type="GO" id="GO:0016491">
    <property type="term" value="F:oxidoreductase activity"/>
    <property type="evidence" value="ECO:0007669"/>
    <property type="project" value="UniProtKB-KW"/>
</dbReference>
<dbReference type="Pfam" id="PF00355">
    <property type="entry name" value="Rieske"/>
    <property type="match status" value="1"/>
</dbReference>
<evidence type="ECO:0000313" key="25">
    <source>
        <dbReference type="Proteomes" id="UP000294325"/>
    </source>
</evidence>
<gene>
    <name evidence="24" type="primary">petA</name>
    <name evidence="24" type="ORF">E3U44_04755</name>
</gene>
<evidence type="ECO:0000256" key="8">
    <source>
        <dbReference type="ARBA" id="ARBA00022475"/>
    </source>
</evidence>
<evidence type="ECO:0000256" key="6">
    <source>
        <dbReference type="ARBA" id="ARBA00019816"/>
    </source>
</evidence>
<keyword evidence="9 20" id="KW-0812">Transmembrane</keyword>
<dbReference type="InterPro" id="IPR005805">
    <property type="entry name" value="Rieske_Fe-S_prot_C"/>
</dbReference>
<dbReference type="InterPro" id="IPR006317">
    <property type="entry name" value="Ubiquinol_cyt_c_Rdtase_Fe-S-su"/>
</dbReference>
<keyword evidence="25" id="KW-1185">Reference proteome</keyword>
<dbReference type="Gene3D" id="2.102.10.10">
    <property type="entry name" value="Rieske [2Fe-2S] iron-sulphur domain"/>
    <property type="match status" value="1"/>
</dbReference>
<evidence type="ECO:0000256" key="13">
    <source>
        <dbReference type="ARBA" id="ARBA00022982"/>
    </source>
</evidence>
<evidence type="ECO:0000256" key="5">
    <source>
        <dbReference type="ARBA" id="ARBA00012951"/>
    </source>
</evidence>
<dbReference type="InterPro" id="IPR014349">
    <property type="entry name" value="Rieske_Fe-S_prot"/>
</dbReference>
<dbReference type="GO" id="GO:0046872">
    <property type="term" value="F:metal ion binding"/>
    <property type="evidence" value="ECO:0007669"/>
    <property type="project" value="UniProtKB-KW"/>
</dbReference>
<comment type="subcellular location">
    <subcellularLocation>
        <location evidence="2">Cell membrane</location>
        <topology evidence="2">Single-pass membrane protein</topology>
    </subcellularLocation>
</comment>
<dbReference type="NCBIfam" id="TIGR01416">
    <property type="entry name" value="Rieske_proteo"/>
    <property type="match status" value="1"/>
</dbReference>
<evidence type="ECO:0000256" key="12">
    <source>
        <dbReference type="ARBA" id="ARBA00022967"/>
    </source>
</evidence>
<evidence type="ECO:0000256" key="4">
    <source>
        <dbReference type="ARBA" id="ARBA00011649"/>
    </source>
</evidence>
<dbReference type="Proteomes" id="UP000294325">
    <property type="component" value="Chromosome"/>
</dbReference>
<dbReference type="EMBL" id="CP038033">
    <property type="protein sequence ID" value="QBQ53898.1"/>
    <property type="molecule type" value="Genomic_DNA"/>
</dbReference>
<evidence type="ECO:0000256" key="14">
    <source>
        <dbReference type="ARBA" id="ARBA00022989"/>
    </source>
</evidence>
<evidence type="ECO:0000256" key="19">
    <source>
        <dbReference type="ARBA" id="ARBA00029351"/>
    </source>
</evidence>
<dbReference type="KEGG" id="nwr:E3U44_04755"/>
<dbReference type="Pfam" id="PF10399">
    <property type="entry name" value="UCR_Fe-S_N"/>
    <property type="match status" value="1"/>
</dbReference>
<dbReference type="InterPro" id="IPR036922">
    <property type="entry name" value="Rieske_2Fe-2S_sf"/>
</dbReference>
<evidence type="ECO:0000256" key="1">
    <source>
        <dbReference type="ARBA" id="ARBA00002444"/>
    </source>
</evidence>
<comment type="similarity">
    <text evidence="3">Belongs to the Rieske iron-sulfur protein family.</text>
</comment>
<keyword evidence="13 20" id="KW-0249">Electron transport</keyword>
<dbReference type="RefSeq" id="WP_134356907.1">
    <property type="nucleotide sequence ID" value="NZ_CP038033.1"/>
</dbReference>
<keyword evidence="16" id="KW-0411">Iron-sulfur</keyword>
<protein>
    <recommendedName>
        <fullName evidence="6 20">Ubiquinol-cytochrome c reductase iron-sulfur subunit</fullName>
        <ecNumber evidence="5 20">7.1.1.8</ecNumber>
    </recommendedName>
</protein>
<evidence type="ECO:0000313" key="24">
    <source>
        <dbReference type="EMBL" id="QBQ53898.1"/>
    </source>
</evidence>
<dbReference type="PROSITE" id="PS51296">
    <property type="entry name" value="RIESKE"/>
    <property type="match status" value="1"/>
</dbReference>
<dbReference type="OrthoDB" id="9767869at2"/>
<dbReference type="InterPro" id="IPR006311">
    <property type="entry name" value="TAT_signal"/>
</dbReference>
<comment type="miscellaneous">
    <text evidence="20">The Rieske protein is a high potential 2Fe-2S protein.</text>
</comment>
<dbReference type="InterPro" id="IPR017941">
    <property type="entry name" value="Rieske_2Fe-2S"/>
</dbReference>
<keyword evidence="12" id="KW-1278">Translocase</keyword>
<evidence type="ECO:0000256" key="16">
    <source>
        <dbReference type="ARBA" id="ARBA00023014"/>
    </source>
</evidence>
<keyword evidence="17 20" id="KW-0472">Membrane</keyword>
<comment type="cofactor">
    <cofactor evidence="20">
        <name>[2Fe-2S] cluster</name>
        <dbReference type="ChEBI" id="CHEBI:190135"/>
    </cofactor>
    <text evidence="20">Binds 1 [2Fe-2S] cluster per subunit.</text>
</comment>
<evidence type="ECO:0000256" key="17">
    <source>
        <dbReference type="ARBA" id="ARBA00023136"/>
    </source>
</evidence>
<evidence type="ECO:0000256" key="15">
    <source>
        <dbReference type="ARBA" id="ARBA00023004"/>
    </source>
</evidence>
<dbReference type="PANTHER" id="PTHR10134">
    <property type="entry name" value="CYTOCHROME B-C1 COMPLEX SUBUNIT RIESKE, MITOCHONDRIAL"/>
    <property type="match status" value="1"/>
</dbReference>
<evidence type="ECO:0000256" key="10">
    <source>
        <dbReference type="ARBA" id="ARBA00022714"/>
    </source>
</evidence>
<evidence type="ECO:0000256" key="21">
    <source>
        <dbReference type="RuleBase" id="RU004497"/>
    </source>
</evidence>
<proteinExistence type="inferred from homology"/>
<keyword evidence="24" id="KW-0560">Oxidoreductase</keyword>
<dbReference type="CDD" id="cd03470">
    <property type="entry name" value="Rieske_cytochrome_bc1"/>
    <property type="match status" value="1"/>
</dbReference>
<comment type="function">
    <text evidence="1">Component of the ubiquinol-cytochrome c reductase complex (complex III or cytochrome b-c1 complex), which is a respiratory chain that generates an electrochemical potential coupled to ATP synthesis.</text>
</comment>
<organism evidence="24 25">
    <name type="scientific">Nitrosococcus wardiae</name>
    <dbReference type="NCBI Taxonomy" id="1814290"/>
    <lineage>
        <taxon>Bacteria</taxon>
        <taxon>Pseudomonadati</taxon>
        <taxon>Pseudomonadota</taxon>
        <taxon>Gammaproteobacteria</taxon>
        <taxon>Chromatiales</taxon>
        <taxon>Chromatiaceae</taxon>
        <taxon>Nitrosococcus</taxon>
    </lineage>
</organism>